<organism evidence="6 7">
    <name type="scientific">Tsukamurella soli</name>
    <dbReference type="NCBI Taxonomy" id="644556"/>
    <lineage>
        <taxon>Bacteria</taxon>
        <taxon>Bacillati</taxon>
        <taxon>Actinomycetota</taxon>
        <taxon>Actinomycetes</taxon>
        <taxon>Mycobacteriales</taxon>
        <taxon>Tsukamurellaceae</taxon>
        <taxon>Tsukamurella</taxon>
    </lineage>
</organism>
<proteinExistence type="predicted"/>
<dbReference type="PROSITE" id="PS50977">
    <property type="entry name" value="HTH_TETR_2"/>
    <property type="match status" value="1"/>
</dbReference>
<dbReference type="EMBL" id="BAABFR010000050">
    <property type="protein sequence ID" value="GAA4396588.1"/>
    <property type="molecule type" value="Genomic_DNA"/>
</dbReference>
<dbReference type="InterPro" id="IPR009057">
    <property type="entry name" value="Homeodomain-like_sf"/>
</dbReference>
<dbReference type="SUPFAM" id="SSF48498">
    <property type="entry name" value="Tetracyclin repressor-like, C-terminal domain"/>
    <property type="match status" value="1"/>
</dbReference>
<dbReference type="PANTHER" id="PTHR47506">
    <property type="entry name" value="TRANSCRIPTIONAL REGULATORY PROTEIN"/>
    <property type="match status" value="1"/>
</dbReference>
<dbReference type="InterPro" id="IPR054156">
    <property type="entry name" value="YxaF_TetR_C"/>
</dbReference>
<dbReference type="RefSeq" id="WP_344997574.1">
    <property type="nucleotide sequence ID" value="NZ_BAABFR010000050.1"/>
</dbReference>
<reference evidence="7" key="1">
    <citation type="journal article" date="2019" name="Int. J. Syst. Evol. Microbiol.">
        <title>The Global Catalogue of Microorganisms (GCM) 10K type strain sequencing project: providing services to taxonomists for standard genome sequencing and annotation.</title>
        <authorList>
            <consortium name="The Broad Institute Genomics Platform"/>
            <consortium name="The Broad Institute Genome Sequencing Center for Infectious Disease"/>
            <person name="Wu L."/>
            <person name="Ma J."/>
        </authorList>
    </citation>
    <scope>NUCLEOTIDE SEQUENCE [LARGE SCALE GENOMIC DNA]</scope>
    <source>
        <strain evidence="7">JCM 17688</strain>
    </source>
</reference>
<protein>
    <submittedName>
        <fullName evidence="6">TetR/AcrR family transcriptional regulator</fullName>
    </submittedName>
</protein>
<dbReference type="InterPro" id="IPR036271">
    <property type="entry name" value="Tet_transcr_reg_TetR-rel_C_sf"/>
</dbReference>
<feature type="domain" description="HTH tetR-type" evidence="5">
    <location>
        <begin position="1"/>
        <end position="61"/>
    </location>
</feature>
<evidence type="ECO:0000259" key="5">
    <source>
        <dbReference type="PROSITE" id="PS50977"/>
    </source>
</evidence>
<name>A0ABP8JVB5_9ACTN</name>
<evidence type="ECO:0000256" key="3">
    <source>
        <dbReference type="ARBA" id="ARBA00023163"/>
    </source>
</evidence>
<gene>
    <name evidence="6" type="ORF">GCM10023147_31130</name>
</gene>
<evidence type="ECO:0000256" key="2">
    <source>
        <dbReference type="ARBA" id="ARBA00023125"/>
    </source>
</evidence>
<evidence type="ECO:0000256" key="1">
    <source>
        <dbReference type="ARBA" id="ARBA00023015"/>
    </source>
</evidence>
<sequence>MTARDDLVKAAIDLIRRHGVAGTGLSELTDRSGRSRRTIYLNFPGGKSELVTEAARVAGAAISALIDAVPVGAAPVEVLDALIEWWRRTLTANGFEAGCPVVAAALGRSEAPAAAAAAGLAFGEWERILAGRIGAAGVTEDVATALASTAIAAIEGAVVMCSASGTTAPLDRVAGQLRILVEAQSRPGVS</sequence>
<keyword evidence="2 4" id="KW-0238">DNA-binding</keyword>
<keyword evidence="1" id="KW-0805">Transcription regulation</keyword>
<evidence type="ECO:0000256" key="4">
    <source>
        <dbReference type="PROSITE-ProRule" id="PRU00335"/>
    </source>
</evidence>
<feature type="DNA-binding region" description="H-T-H motif" evidence="4">
    <location>
        <begin position="24"/>
        <end position="43"/>
    </location>
</feature>
<dbReference type="SUPFAM" id="SSF46689">
    <property type="entry name" value="Homeodomain-like"/>
    <property type="match status" value="1"/>
</dbReference>
<evidence type="ECO:0000313" key="6">
    <source>
        <dbReference type="EMBL" id="GAA4396588.1"/>
    </source>
</evidence>
<evidence type="ECO:0000313" key="7">
    <source>
        <dbReference type="Proteomes" id="UP001500635"/>
    </source>
</evidence>
<comment type="caution">
    <text evidence="6">The sequence shown here is derived from an EMBL/GenBank/DDBJ whole genome shotgun (WGS) entry which is preliminary data.</text>
</comment>
<dbReference type="Pfam" id="PF21993">
    <property type="entry name" value="TetR_C_13_2"/>
    <property type="match status" value="1"/>
</dbReference>
<keyword evidence="7" id="KW-1185">Reference proteome</keyword>
<dbReference type="InterPro" id="IPR001647">
    <property type="entry name" value="HTH_TetR"/>
</dbReference>
<dbReference type="Gene3D" id="1.10.357.10">
    <property type="entry name" value="Tetracycline Repressor, domain 2"/>
    <property type="match status" value="1"/>
</dbReference>
<accession>A0ABP8JVB5</accession>
<dbReference type="PANTHER" id="PTHR47506:SF3">
    <property type="entry name" value="HTH-TYPE TRANSCRIPTIONAL REGULATOR LMRA"/>
    <property type="match status" value="1"/>
</dbReference>
<dbReference type="Proteomes" id="UP001500635">
    <property type="component" value="Unassembled WGS sequence"/>
</dbReference>
<dbReference type="Pfam" id="PF00440">
    <property type="entry name" value="TetR_N"/>
    <property type="match status" value="1"/>
</dbReference>
<keyword evidence="3" id="KW-0804">Transcription</keyword>